<organism evidence="3 4">
    <name type="scientific">Trichinella spiralis</name>
    <name type="common">Trichina worm</name>
    <dbReference type="NCBI Taxonomy" id="6334"/>
    <lineage>
        <taxon>Eukaryota</taxon>
        <taxon>Metazoa</taxon>
        <taxon>Ecdysozoa</taxon>
        <taxon>Nematoda</taxon>
        <taxon>Enoplea</taxon>
        <taxon>Dorylaimia</taxon>
        <taxon>Trichinellida</taxon>
        <taxon>Trichinellidae</taxon>
        <taxon>Trichinella</taxon>
    </lineage>
</organism>
<keyword evidence="4" id="KW-1185">Reference proteome</keyword>
<evidence type="ECO:0000256" key="2">
    <source>
        <dbReference type="SAM" id="SignalP"/>
    </source>
</evidence>
<feature type="chain" id="PRO_5045680310" evidence="2">
    <location>
        <begin position="19"/>
        <end position="376"/>
    </location>
</feature>
<evidence type="ECO:0000256" key="1">
    <source>
        <dbReference type="SAM" id="MobiDB-lite"/>
    </source>
</evidence>
<reference evidence="3 4" key="1">
    <citation type="submission" date="2024-07" db="EMBL/GenBank/DDBJ databases">
        <title>Enhanced genomic and transcriptomic resources for Trichinella pseudospiralis and T. spiralis underpin the discovery of pronounced molecular differences between stages and species.</title>
        <authorList>
            <person name="Pasi K.K."/>
            <person name="La Rosa G."/>
            <person name="Gomez-Morales M.A."/>
            <person name="Tosini F."/>
            <person name="Sumanam S."/>
            <person name="Young N.D."/>
            <person name="Chang B.C."/>
            <person name="Robin G.B."/>
        </authorList>
    </citation>
    <scope>NUCLEOTIDE SEQUENCE [LARGE SCALE GENOMIC DNA]</scope>
    <source>
        <strain evidence="3">ISS534</strain>
    </source>
</reference>
<feature type="compositionally biased region" description="Low complexity" evidence="1">
    <location>
        <begin position="249"/>
        <end position="260"/>
    </location>
</feature>
<protein>
    <submittedName>
        <fullName evidence="3">DITP/XTP pyrophosphatase</fullName>
    </submittedName>
</protein>
<evidence type="ECO:0000313" key="3">
    <source>
        <dbReference type="EMBL" id="KAL1226898.1"/>
    </source>
</evidence>
<comment type="caution">
    <text evidence="3">The sequence shown here is derived from an EMBL/GenBank/DDBJ whole genome shotgun (WGS) entry which is preliminary data.</text>
</comment>
<accession>A0ABR3K2P4</accession>
<keyword evidence="2" id="KW-0732">Signal</keyword>
<evidence type="ECO:0000313" key="4">
    <source>
        <dbReference type="Proteomes" id="UP001558632"/>
    </source>
</evidence>
<sequence>MHSIVLLLHLALFTVIYGRPAVDDFEHIPGIPETRLLDWTKFLFAEDGIVTSLTNIAKNPTSVSFLSSADRNRKRKFGGNFDLNSLFKNFGINLQPQNSGIFDFFDMFDLSKMGLCNRETCGDLYKLFDKIRSSDFVLNLKTLFALLKDEEGLDLLKAMLANPEMLKTFMGGAGDGDKPEIAFVVDKNGKPIANDYDDYYFDGSVGPKPTPNIQQDDTLTITRPHQDVAIPYAINATSDEQDEFLETITTNSTSTTTTTTAQENNGDEPPKIRQPADYYAFYYDAEPEIQKDDNTIKRAEIVQIDDLSTGQLNITSTLDDGLSDVEKREAKSRRLKRETFDPADTSGFSPLILKQAVTVVRQSEATKQAPSTALPC</sequence>
<dbReference type="Proteomes" id="UP001558632">
    <property type="component" value="Unassembled WGS sequence"/>
</dbReference>
<gene>
    <name evidence="3" type="ORF">TSPI_05664</name>
</gene>
<feature type="region of interest" description="Disordered" evidence="1">
    <location>
        <begin position="249"/>
        <end position="273"/>
    </location>
</feature>
<dbReference type="EMBL" id="JBEUSY010000558">
    <property type="protein sequence ID" value="KAL1226898.1"/>
    <property type="molecule type" value="Genomic_DNA"/>
</dbReference>
<name>A0ABR3K2P4_TRISP</name>
<proteinExistence type="predicted"/>
<feature type="signal peptide" evidence="2">
    <location>
        <begin position="1"/>
        <end position="18"/>
    </location>
</feature>